<dbReference type="AlphaFoldDB" id="A0A6M8J5H0"/>
<keyword evidence="3" id="KW-0067">ATP-binding</keyword>
<keyword evidence="2" id="KW-0547">Nucleotide-binding</keyword>
<dbReference type="PANTHER" id="PTHR12835">
    <property type="entry name" value="BIOTIN PROTEIN LIGASE"/>
    <property type="match status" value="1"/>
</dbReference>
<keyword evidence="1 7" id="KW-0436">Ligase</keyword>
<dbReference type="Gene3D" id="2.30.30.100">
    <property type="match status" value="1"/>
</dbReference>
<proteinExistence type="predicted"/>
<name>A0A6M8J5H0_9ACTN</name>
<evidence type="ECO:0000256" key="2">
    <source>
        <dbReference type="ARBA" id="ARBA00022741"/>
    </source>
</evidence>
<dbReference type="RefSeq" id="WP_173165349.1">
    <property type="nucleotide sequence ID" value="NZ_CP053716.1"/>
</dbReference>
<dbReference type="Pfam" id="PF03099">
    <property type="entry name" value="BPL_LplA_LipB"/>
    <property type="match status" value="1"/>
</dbReference>
<dbReference type="SUPFAM" id="SSF55681">
    <property type="entry name" value="Class II aaRS and biotin synthetases"/>
    <property type="match status" value="1"/>
</dbReference>
<dbReference type="PROSITE" id="PS51733">
    <property type="entry name" value="BPL_LPL_CATALYTIC"/>
    <property type="match status" value="1"/>
</dbReference>
<dbReference type="InterPro" id="IPR003142">
    <property type="entry name" value="BPL_C"/>
</dbReference>
<evidence type="ECO:0000313" key="7">
    <source>
        <dbReference type="EMBL" id="QKF07863.1"/>
    </source>
</evidence>
<dbReference type="Proteomes" id="UP000503297">
    <property type="component" value="Chromosome"/>
</dbReference>
<sequence>MASTNLLVKEGIDAGAAEGLAVLAFQQTAGYGRQGRGWVSPPGGMYLSFLLRPAVRADELPSVSLVVGLAVREAVEGWLTSDQLRRAVGWKPCCGTDRQPPAPADLLPEVSVKWPNDIMLGEGKVAGVSLELHRGAICVGVGANVLRNMTAAEVQGKYASAFLSDALAGRCDPLLTRDAQTLSADQRCAIEGLAQVVLACLEPRYRAWRQRGFAACAAEYRSRQFLTDRWVRMVNLDGDVIVEGVSEGVDERGSLLVRTAEGLRAVSSGEAHVQRTRQRP</sequence>
<dbReference type="InterPro" id="IPR045864">
    <property type="entry name" value="aa-tRNA-synth_II/BPL/LPL"/>
</dbReference>
<keyword evidence="4" id="KW-0092">Biotin</keyword>
<protein>
    <recommendedName>
        <fullName evidence="5">biotin--[biotin carboxyl-carrier protein] ligase</fullName>
        <ecNumber evidence="5">6.3.4.15</ecNumber>
    </recommendedName>
</protein>
<dbReference type="PANTHER" id="PTHR12835:SF5">
    <property type="entry name" value="BIOTIN--PROTEIN LIGASE"/>
    <property type="match status" value="1"/>
</dbReference>
<dbReference type="GO" id="GO:0005524">
    <property type="term" value="F:ATP binding"/>
    <property type="evidence" value="ECO:0007669"/>
    <property type="project" value="UniProtKB-KW"/>
</dbReference>
<dbReference type="InterPro" id="IPR004143">
    <property type="entry name" value="BPL_LPL_catalytic"/>
</dbReference>
<dbReference type="CDD" id="cd16442">
    <property type="entry name" value="BPL"/>
    <property type="match status" value="1"/>
</dbReference>
<evidence type="ECO:0000313" key="8">
    <source>
        <dbReference type="Proteomes" id="UP000503297"/>
    </source>
</evidence>
<dbReference type="GO" id="GO:0005737">
    <property type="term" value="C:cytoplasm"/>
    <property type="evidence" value="ECO:0007669"/>
    <property type="project" value="TreeGrafter"/>
</dbReference>
<dbReference type="SUPFAM" id="SSF50037">
    <property type="entry name" value="C-terminal domain of transcriptional repressors"/>
    <property type="match status" value="1"/>
</dbReference>
<feature type="domain" description="BPL/LPL catalytic" evidence="6">
    <location>
        <begin position="1"/>
        <end position="190"/>
    </location>
</feature>
<gene>
    <name evidence="7" type="ORF">HLV38_06910</name>
</gene>
<dbReference type="EC" id="6.3.4.15" evidence="5"/>
<reference evidence="8" key="1">
    <citation type="submission" date="2020-05" db="EMBL/GenBank/DDBJ databases">
        <title>Novel species in genus Nocardioides.</title>
        <authorList>
            <person name="Zhang G."/>
        </authorList>
    </citation>
    <scope>NUCLEOTIDE SEQUENCE [LARGE SCALE GENOMIC DNA]</scope>
    <source>
        <strain evidence="8">zg-1050</strain>
    </source>
</reference>
<dbReference type="InterPro" id="IPR008988">
    <property type="entry name" value="Transcriptional_repressor_C"/>
</dbReference>
<evidence type="ECO:0000256" key="5">
    <source>
        <dbReference type="ARBA" id="ARBA00024227"/>
    </source>
</evidence>
<dbReference type="KEGG" id="bwa:HLV38_06910"/>
<evidence type="ECO:0000256" key="1">
    <source>
        <dbReference type="ARBA" id="ARBA00022598"/>
    </source>
</evidence>
<evidence type="ECO:0000259" key="6">
    <source>
        <dbReference type="PROSITE" id="PS51733"/>
    </source>
</evidence>
<organism evidence="7 8">
    <name type="scientific">Berryella wangjianweii</name>
    <dbReference type="NCBI Taxonomy" id="2734634"/>
    <lineage>
        <taxon>Bacteria</taxon>
        <taxon>Bacillati</taxon>
        <taxon>Actinomycetota</taxon>
        <taxon>Coriobacteriia</taxon>
        <taxon>Eggerthellales</taxon>
        <taxon>Eggerthellaceae</taxon>
        <taxon>Berryella</taxon>
    </lineage>
</organism>
<accession>A0A6M8J5H0</accession>
<evidence type="ECO:0000256" key="4">
    <source>
        <dbReference type="ARBA" id="ARBA00023267"/>
    </source>
</evidence>
<dbReference type="EMBL" id="CP053716">
    <property type="protein sequence ID" value="QKF07863.1"/>
    <property type="molecule type" value="Genomic_DNA"/>
</dbReference>
<evidence type="ECO:0000256" key="3">
    <source>
        <dbReference type="ARBA" id="ARBA00022840"/>
    </source>
</evidence>
<keyword evidence="8" id="KW-1185">Reference proteome</keyword>
<dbReference type="Pfam" id="PF02237">
    <property type="entry name" value="BPL_C"/>
    <property type="match status" value="1"/>
</dbReference>
<dbReference type="Gene3D" id="3.30.930.10">
    <property type="entry name" value="Bira Bifunctional Protein, Domain 2"/>
    <property type="match status" value="1"/>
</dbReference>
<dbReference type="GO" id="GO:0004077">
    <property type="term" value="F:biotin--[biotin carboxyl-carrier protein] ligase activity"/>
    <property type="evidence" value="ECO:0007669"/>
    <property type="project" value="UniProtKB-EC"/>
</dbReference>
<dbReference type="InterPro" id="IPR004408">
    <property type="entry name" value="Biotin_CoA_COase_ligase"/>
</dbReference>